<keyword evidence="3 6" id="KW-0347">Helicase</keyword>
<dbReference type="InterPro" id="IPR001650">
    <property type="entry name" value="Helicase_C-like"/>
</dbReference>
<dbReference type="GO" id="GO:0005829">
    <property type="term" value="C:cytosol"/>
    <property type="evidence" value="ECO:0007669"/>
    <property type="project" value="TreeGrafter"/>
</dbReference>
<feature type="region of interest" description="Disordered" evidence="7">
    <location>
        <begin position="262"/>
        <end position="314"/>
    </location>
</feature>
<protein>
    <submittedName>
        <fullName evidence="11">Uncharacterized protein</fullName>
    </submittedName>
</protein>
<feature type="region of interest" description="Disordered" evidence="7">
    <location>
        <begin position="355"/>
        <end position="376"/>
    </location>
</feature>
<dbReference type="EMBL" id="BRYA01000677">
    <property type="protein sequence ID" value="GMI29060.1"/>
    <property type="molecule type" value="Genomic_DNA"/>
</dbReference>
<keyword evidence="2 6" id="KW-0378">Hydrolase</keyword>
<evidence type="ECO:0000256" key="6">
    <source>
        <dbReference type="RuleBase" id="RU000492"/>
    </source>
</evidence>
<dbReference type="InterPro" id="IPR027417">
    <property type="entry name" value="P-loop_NTPase"/>
</dbReference>
<dbReference type="OrthoDB" id="10261904at2759"/>
<dbReference type="PROSITE" id="PS51194">
    <property type="entry name" value="HELICASE_CTER"/>
    <property type="match status" value="1"/>
</dbReference>
<dbReference type="PROSITE" id="PS51195">
    <property type="entry name" value="Q_MOTIF"/>
    <property type="match status" value="1"/>
</dbReference>
<dbReference type="CDD" id="cd18787">
    <property type="entry name" value="SF2_C_DEAD"/>
    <property type="match status" value="1"/>
</dbReference>
<keyword evidence="1 6" id="KW-0547">Nucleotide-binding</keyword>
<feature type="short sequence motif" description="Q motif" evidence="5">
    <location>
        <begin position="43"/>
        <end position="71"/>
    </location>
</feature>
<dbReference type="Proteomes" id="UP001165065">
    <property type="component" value="Unassembled WGS sequence"/>
</dbReference>
<dbReference type="Pfam" id="PF00271">
    <property type="entry name" value="Helicase_C"/>
    <property type="match status" value="1"/>
</dbReference>
<keyword evidence="4 6" id="KW-0067">ATP-binding</keyword>
<name>A0A9W7G2B1_9STRA</name>
<dbReference type="InterPro" id="IPR014001">
    <property type="entry name" value="Helicase_ATP-bd"/>
</dbReference>
<dbReference type="SMART" id="SM00487">
    <property type="entry name" value="DEXDc"/>
    <property type="match status" value="1"/>
</dbReference>
<evidence type="ECO:0000313" key="12">
    <source>
        <dbReference type="Proteomes" id="UP001165065"/>
    </source>
</evidence>
<evidence type="ECO:0000256" key="2">
    <source>
        <dbReference type="ARBA" id="ARBA00022801"/>
    </source>
</evidence>
<evidence type="ECO:0000256" key="1">
    <source>
        <dbReference type="ARBA" id="ARBA00022741"/>
    </source>
</evidence>
<dbReference type="Pfam" id="PF00270">
    <property type="entry name" value="DEAD"/>
    <property type="match status" value="1"/>
</dbReference>
<proteinExistence type="inferred from homology"/>
<dbReference type="GO" id="GO:0016787">
    <property type="term" value="F:hydrolase activity"/>
    <property type="evidence" value="ECO:0007669"/>
    <property type="project" value="UniProtKB-KW"/>
</dbReference>
<dbReference type="AlphaFoldDB" id="A0A9W7G2B1"/>
<evidence type="ECO:0000313" key="11">
    <source>
        <dbReference type="EMBL" id="GMI29060.1"/>
    </source>
</evidence>
<reference evidence="12" key="1">
    <citation type="journal article" date="2023" name="Commun. Biol.">
        <title>Genome analysis of Parmales, the sister group of diatoms, reveals the evolutionary specialization of diatoms from phago-mixotrophs to photoautotrophs.</title>
        <authorList>
            <person name="Ban H."/>
            <person name="Sato S."/>
            <person name="Yoshikawa S."/>
            <person name="Yamada K."/>
            <person name="Nakamura Y."/>
            <person name="Ichinomiya M."/>
            <person name="Sato N."/>
            <person name="Blanc-Mathieu R."/>
            <person name="Endo H."/>
            <person name="Kuwata A."/>
            <person name="Ogata H."/>
        </authorList>
    </citation>
    <scope>NUCLEOTIDE SEQUENCE [LARGE SCALE GENOMIC DNA]</scope>
</reference>
<dbReference type="PANTHER" id="PTHR47959:SF24">
    <property type="entry name" value="ATP-DEPENDENT RNA HELICASE"/>
    <property type="match status" value="1"/>
</dbReference>
<evidence type="ECO:0000256" key="4">
    <source>
        <dbReference type="ARBA" id="ARBA00022840"/>
    </source>
</evidence>
<dbReference type="InterPro" id="IPR014014">
    <property type="entry name" value="RNA_helicase_DEAD_Q_motif"/>
</dbReference>
<dbReference type="Gene3D" id="3.40.50.300">
    <property type="entry name" value="P-loop containing nucleotide triphosphate hydrolases"/>
    <property type="match status" value="2"/>
</dbReference>
<comment type="caution">
    <text evidence="11">The sequence shown here is derived from an EMBL/GenBank/DDBJ whole genome shotgun (WGS) entry which is preliminary data.</text>
</comment>
<comment type="similarity">
    <text evidence="6">Belongs to the DEAD box helicase family.</text>
</comment>
<evidence type="ECO:0000259" key="8">
    <source>
        <dbReference type="PROSITE" id="PS51192"/>
    </source>
</evidence>
<keyword evidence="12" id="KW-1185">Reference proteome</keyword>
<dbReference type="InterPro" id="IPR050079">
    <property type="entry name" value="DEAD_box_RNA_helicase"/>
</dbReference>
<feature type="domain" description="DEAD-box RNA helicase Q" evidence="10">
    <location>
        <begin position="43"/>
        <end position="71"/>
    </location>
</feature>
<feature type="domain" description="Helicase ATP-binding" evidence="8">
    <location>
        <begin position="74"/>
        <end position="239"/>
    </location>
</feature>
<feature type="domain" description="Helicase C-terminal" evidence="9">
    <location>
        <begin position="364"/>
        <end position="516"/>
    </location>
</feature>
<accession>A0A9W7G2B1</accession>
<dbReference type="PANTHER" id="PTHR47959">
    <property type="entry name" value="ATP-DEPENDENT RNA HELICASE RHLE-RELATED"/>
    <property type="match status" value="1"/>
</dbReference>
<evidence type="ECO:0000259" key="9">
    <source>
        <dbReference type="PROSITE" id="PS51194"/>
    </source>
</evidence>
<evidence type="ECO:0000256" key="3">
    <source>
        <dbReference type="ARBA" id="ARBA00022806"/>
    </source>
</evidence>
<feature type="compositionally biased region" description="Low complexity" evidence="7">
    <location>
        <begin position="14"/>
        <end position="27"/>
    </location>
</feature>
<dbReference type="GO" id="GO:0003724">
    <property type="term" value="F:RNA helicase activity"/>
    <property type="evidence" value="ECO:0007669"/>
    <property type="project" value="InterPro"/>
</dbReference>
<dbReference type="InterPro" id="IPR011545">
    <property type="entry name" value="DEAD/DEAH_box_helicase_dom"/>
</dbReference>
<feature type="compositionally biased region" description="Polar residues" evidence="7">
    <location>
        <begin position="1"/>
        <end position="13"/>
    </location>
</feature>
<organism evidence="11 12">
    <name type="scientific">Triparma columacea</name>
    <dbReference type="NCBI Taxonomy" id="722753"/>
    <lineage>
        <taxon>Eukaryota</taxon>
        <taxon>Sar</taxon>
        <taxon>Stramenopiles</taxon>
        <taxon>Ochrophyta</taxon>
        <taxon>Bolidophyceae</taxon>
        <taxon>Parmales</taxon>
        <taxon>Triparmaceae</taxon>
        <taxon>Triparma</taxon>
    </lineage>
</organism>
<evidence type="ECO:0000259" key="10">
    <source>
        <dbReference type="PROSITE" id="PS51195"/>
    </source>
</evidence>
<dbReference type="InterPro" id="IPR000629">
    <property type="entry name" value="RNA-helicase_DEAD-box_CS"/>
</dbReference>
<dbReference type="PROSITE" id="PS51192">
    <property type="entry name" value="HELICASE_ATP_BIND_1"/>
    <property type="match status" value="1"/>
</dbReference>
<evidence type="ECO:0000256" key="7">
    <source>
        <dbReference type="SAM" id="MobiDB-lite"/>
    </source>
</evidence>
<dbReference type="GO" id="GO:0003676">
    <property type="term" value="F:nucleic acid binding"/>
    <property type="evidence" value="ECO:0007669"/>
    <property type="project" value="InterPro"/>
</dbReference>
<evidence type="ECO:0000256" key="5">
    <source>
        <dbReference type="PROSITE-ProRule" id="PRU00552"/>
    </source>
</evidence>
<dbReference type="SMART" id="SM00490">
    <property type="entry name" value="HELICc"/>
    <property type="match status" value="1"/>
</dbReference>
<feature type="region of interest" description="Disordered" evidence="7">
    <location>
        <begin position="1"/>
        <end position="27"/>
    </location>
</feature>
<sequence>MSKLFSSKTKANKSQSLTSAPSSSLLPSEPIPSYVSNTTSSLKTFQDLSLPTPLITTLSKLGITKPTQIQISSIPPALSGHNILGISSTGSGKTLAFALPILTKLQLDPYGVFAVVVSPTRELAKQIDEQINLVGATYSVSTALITGGGDMVKQALSLSSKPHFVVGTPGRIRALLDNDGQVNFKGVRFFVLDEADRILSSRLANGLLKDCVAIAEKCRVGRRCQVLAFSATGGKGVKEGLDSISGGEGGFVEVLVGGGKKAEDRESKVGQQQEEGSSSDSDSDSDDGSSSSAALEVAKASQTSPSSPSLTPTAAIPAGLKQQYIFMPHAMRDMYLVACVRHLMKEGGVRKEDVDGEFSGSGWTLPKRGGEEDEDLTKGGARSAVVFVGTCERAAHMEGTFRELGIDAVALHSLLTQDRRNAALGKFKSQQVRVLIATDIASRGLDIPTVDLVINSELPRKARDYIHRVGRTARAGRRGLAVTLVGEEDVGLVHAAEKLAGREMEKNEDIKDRDVLKLMSSVAKASRLTKVKLDEVGFGKLVKKRKGRKEKERKARQKVLRQAGLK</sequence>
<dbReference type="GO" id="GO:0005524">
    <property type="term" value="F:ATP binding"/>
    <property type="evidence" value="ECO:0007669"/>
    <property type="project" value="UniProtKB-KW"/>
</dbReference>
<dbReference type="PROSITE" id="PS00039">
    <property type="entry name" value="DEAD_ATP_HELICASE"/>
    <property type="match status" value="1"/>
</dbReference>
<feature type="region of interest" description="Disordered" evidence="7">
    <location>
        <begin position="544"/>
        <end position="566"/>
    </location>
</feature>
<dbReference type="SUPFAM" id="SSF52540">
    <property type="entry name" value="P-loop containing nucleoside triphosphate hydrolases"/>
    <property type="match status" value="1"/>
</dbReference>
<gene>
    <name evidence="11" type="ORF">TrCOL_g7484</name>
</gene>
<feature type="compositionally biased region" description="Low complexity" evidence="7">
    <location>
        <begin position="288"/>
        <end position="314"/>
    </location>
</feature>